<feature type="region of interest" description="Disordered" evidence="2">
    <location>
        <begin position="197"/>
        <end position="233"/>
    </location>
</feature>
<evidence type="ECO:0000313" key="4">
    <source>
        <dbReference type="EMBL" id="CAH2097784.1"/>
    </source>
</evidence>
<dbReference type="EMBL" id="CAKOGL010000006">
    <property type="protein sequence ID" value="CAH2087226.1"/>
    <property type="molecule type" value="Genomic_DNA"/>
</dbReference>
<feature type="coiled-coil region" evidence="1">
    <location>
        <begin position="37"/>
        <end position="71"/>
    </location>
</feature>
<comment type="caution">
    <text evidence="3">The sequence shown here is derived from an EMBL/GenBank/DDBJ whole genome shotgun (WGS) entry which is preliminary data.</text>
</comment>
<proteinExistence type="predicted"/>
<dbReference type="Proteomes" id="UP001153954">
    <property type="component" value="Unassembled WGS sequence"/>
</dbReference>
<reference evidence="3" key="1">
    <citation type="submission" date="2022-03" db="EMBL/GenBank/DDBJ databases">
        <authorList>
            <person name="Tunstrom K."/>
        </authorList>
    </citation>
    <scope>NUCLEOTIDE SEQUENCE</scope>
</reference>
<name>A0AAU9TJB5_EUPED</name>
<evidence type="ECO:0000256" key="1">
    <source>
        <dbReference type="SAM" id="Coils"/>
    </source>
</evidence>
<dbReference type="Gene3D" id="3.30.70.1820">
    <property type="entry name" value="L1 transposable element, RRM domain"/>
    <property type="match status" value="1"/>
</dbReference>
<keyword evidence="5" id="KW-1185">Reference proteome</keyword>
<accession>A0AAU9TJB5</accession>
<evidence type="ECO:0000313" key="3">
    <source>
        <dbReference type="EMBL" id="CAH2087226.1"/>
    </source>
</evidence>
<evidence type="ECO:0000256" key="2">
    <source>
        <dbReference type="SAM" id="MobiDB-lite"/>
    </source>
</evidence>
<keyword evidence="1" id="KW-0175">Coiled coil</keyword>
<dbReference type="AlphaFoldDB" id="A0AAU9TJB5"/>
<feature type="compositionally biased region" description="Polar residues" evidence="2">
    <location>
        <begin position="210"/>
        <end position="231"/>
    </location>
</feature>
<sequence length="260" mass="30724">MDTTGMSEEMLKLFKMMKMELEKQTTTITQNVTDTLMRSLEDKIQPIIEENRNLKIEVETLNRKIKHLENMNRKNNIIIHGVKETEKSYDDLFTIIKNTLKNINVNIEKFEINKYHRLGRKQDGKTRPILITFTSQQKRAEILKHKKQMPQQTYITEDFSKETIEVRKNLQLQLKEEKKRGNIAFIKNNKLIIKEKSEAEKRKRKSSISPDNIQRKLSPQCNTEKITNTAPSKMHKIDAFAYMRSRSFSLSDKHTQQNKA</sequence>
<evidence type="ECO:0000313" key="5">
    <source>
        <dbReference type="Proteomes" id="UP001153954"/>
    </source>
</evidence>
<protein>
    <recommendedName>
        <fullName evidence="6">Endonuclease-reverse transcriptase</fullName>
    </recommendedName>
</protein>
<evidence type="ECO:0008006" key="6">
    <source>
        <dbReference type="Google" id="ProtNLM"/>
    </source>
</evidence>
<organism evidence="3 5">
    <name type="scientific">Euphydryas editha</name>
    <name type="common">Edith's checkerspot</name>
    <dbReference type="NCBI Taxonomy" id="104508"/>
    <lineage>
        <taxon>Eukaryota</taxon>
        <taxon>Metazoa</taxon>
        <taxon>Ecdysozoa</taxon>
        <taxon>Arthropoda</taxon>
        <taxon>Hexapoda</taxon>
        <taxon>Insecta</taxon>
        <taxon>Pterygota</taxon>
        <taxon>Neoptera</taxon>
        <taxon>Endopterygota</taxon>
        <taxon>Lepidoptera</taxon>
        <taxon>Glossata</taxon>
        <taxon>Ditrysia</taxon>
        <taxon>Papilionoidea</taxon>
        <taxon>Nymphalidae</taxon>
        <taxon>Nymphalinae</taxon>
        <taxon>Euphydryas</taxon>
    </lineage>
</organism>
<dbReference type="EMBL" id="CAKOGL010000018">
    <property type="protein sequence ID" value="CAH2097784.1"/>
    <property type="molecule type" value="Genomic_DNA"/>
</dbReference>
<gene>
    <name evidence="4" type="ORF">EEDITHA_LOCUS12968</name>
    <name evidence="3" type="ORF">EEDITHA_LOCUS3512</name>
</gene>